<keyword evidence="2" id="KW-1185">Reference proteome</keyword>
<evidence type="ECO:0000313" key="1">
    <source>
        <dbReference type="EMBL" id="KPI36694.1"/>
    </source>
</evidence>
<reference evidence="1 2" key="1">
    <citation type="submission" date="2015-06" db="EMBL/GenBank/DDBJ databases">
        <title>Draft genome of the ant-associated black yeast Phialophora attae CBS 131958.</title>
        <authorList>
            <person name="Moreno L.F."/>
            <person name="Stielow B.J."/>
            <person name="de Hoog S."/>
            <person name="Vicente V.A."/>
            <person name="Weiss V.A."/>
            <person name="de Vries M."/>
            <person name="Cruz L.M."/>
            <person name="Souza E.M."/>
        </authorList>
    </citation>
    <scope>NUCLEOTIDE SEQUENCE [LARGE SCALE GENOMIC DNA]</scope>
    <source>
        <strain evidence="1 2">CBS 131958</strain>
    </source>
</reference>
<dbReference type="AlphaFoldDB" id="A0A0N1NYW7"/>
<comment type="caution">
    <text evidence="1">The sequence shown here is derived from an EMBL/GenBank/DDBJ whole genome shotgun (WGS) entry which is preliminary data.</text>
</comment>
<evidence type="ECO:0000313" key="2">
    <source>
        <dbReference type="Proteomes" id="UP000038010"/>
    </source>
</evidence>
<dbReference type="EMBL" id="LFJN01000029">
    <property type="protein sequence ID" value="KPI36694.1"/>
    <property type="molecule type" value="Genomic_DNA"/>
</dbReference>
<dbReference type="VEuPathDB" id="FungiDB:AB675_9993"/>
<sequence length="189" mass="21983">MDGTYNYKNLDTPLEKPFTALTQRRWLYDRCEEDVFKLLIDTHRFRLNDNYTFLGEAPYYVLGDPSPNRGATEFRTFLKQAFYHPDNKGLLPSWFTKAKINECMAFARRTPSHHYNTMPEKSDILDYYGDPRMPMQLRMFAEQVLHRSPYGESGDAMMAFQAKLEREYSPGSGKVASMLNMDTSQSRGG</sequence>
<gene>
    <name evidence="1" type="ORF">AB675_9993</name>
</gene>
<organism evidence="1 2">
    <name type="scientific">Cyphellophora attinorum</name>
    <dbReference type="NCBI Taxonomy" id="1664694"/>
    <lineage>
        <taxon>Eukaryota</taxon>
        <taxon>Fungi</taxon>
        <taxon>Dikarya</taxon>
        <taxon>Ascomycota</taxon>
        <taxon>Pezizomycotina</taxon>
        <taxon>Eurotiomycetes</taxon>
        <taxon>Chaetothyriomycetidae</taxon>
        <taxon>Chaetothyriales</taxon>
        <taxon>Cyphellophoraceae</taxon>
        <taxon>Cyphellophora</taxon>
    </lineage>
</organism>
<accession>A0A0N1NYW7</accession>
<dbReference type="RefSeq" id="XP_017996657.1">
    <property type="nucleotide sequence ID" value="XM_018150574.1"/>
</dbReference>
<dbReference type="Proteomes" id="UP000038010">
    <property type="component" value="Unassembled WGS sequence"/>
</dbReference>
<proteinExistence type="predicted"/>
<name>A0A0N1NYW7_9EURO</name>
<dbReference type="STRING" id="1664694.A0A0N1NYW7"/>
<dbReference type="GeneID" id="28742454"/>
<protein>
    <submittedName>
        <fullName evidence="1">Uncharacterized protein</fullName>
    </submittedName>
</protein>
<dbReference type="OrthoDB" id="432970at2759"/>